<dbReference type="Gene3D" id="3.30.70.330">
    <property type="match status" value="1"/>
</dbReference>
<feature type="compositionally biased region" description="Polar residues" evidence="13">
    <location>
        <begin position="1451"/>
        <end position="1460"/>
    </location>
</feature>
<evidence type="ECO:0000256" key="10">
    <source>
        <dbReference type="ARBA" id="ARBA00023242"/>
    </source>
</evidence>
<dbReference type="HOGENOM" id="CLU_001793_0_0_1"/>
<feature type="compositionally biased region" description="Basic and acidic residues" evidence="13">
    <location>
        <begin position="1159"/>
        <end position="1168"/>
    </location>
</feature>
<feature type="region of interest" description="Disordered" evidence="13">
    <location>
        <begin position="1451"/>
        <end position="1518"/>
    </location>
</feature>
<feature type="compositionally biased region" description="Low complexity" evidence="13">
    <location>
        <begin position="375"/>
        <end position="393"/>
    </location>
</feature>
<dbReference type="GO" id="GO:0003723">
    <property type="term" value="F:RNA binding"/>
    <property type="evidence" value="ECO:0007669"/>
    <property type="project" value="UniProtKB-KW"/>
</dbReference>
<evidence type="ECO:0000256" key="4">
    <source>
        <dbReference type="ARBA" id="ARBA00022771"/>
    </source>
</evidence>
<feature type="compositionally biased region" description="Polar residues" evidence="13">
    <location>
        <begin position="970"/>
        <end position="981"/>
    </location>
</feature>
<dbReference type="InterPro" id="IPR001841">
    <property type="entry name" value="Znf_RING"/>
</dbReference>
<dbReference type="PROSITE" id="PS50089">
    <property type="entry name" value="ZF_RING_2"/>
    <property type="match status" value="1"/>
</dbReference>
<feature type="compositionally biased region" description="Basic residues" evidence="13">
    <location>
        <begin position="775"/>
        <end position="786"/>
    </location>
</feature>
<evidence type="ECO:0000256" key="8">
    <source>
        <dbReference type="ARBA" id="ARBA00023054"/>
    </source>
</evidence>
<evidence type="ECO:0000256" key="9">
    <source>
        <dbReference type="ARBA" id="ARBA00023163"/>
    </source>
</evidence>
<evidence type="ECO:0000256" key="5">
    <source>
        <dbReference type="ARBA" id="ARBA00022833"/>
    </source>
</evidence>
<keyword evidence="3" id="KW-0479">Metal-binding</keyword>
<dbReference type="GeneID" id="22582809"/>
<dbReference type="GO" id="GO:0061630">
    <property type="term" value="F:ubiquitin protein ligase activity"/>
    <property type="evidence" value="ECO:0007669"/>
    <property type="project" value="UniProtKB-ARBA"/>
</dbReference>
<dbReference type="InterPro" id="IPR003954">
    <property type="entry name" value="RRM_euk-type"/>
</dbReference>
<dbReference type="OrthoDB" id="1923159at2759"/>
<feature type="compositionally biased region" description="Low complexity" evidence="13">
    <location>
        <begin position="1123"/>
        <end position="1141"/>
    </location>
</feature>
<dbReference type="GO" id="GO:0010557">
    <property type="term" value="P:positive regulation of macromolecule biosynthetic process"/>
    <property type="evidence" value="ECO:0007669"/>
    <property type="project" value="UniProtKB-ARBA"/>
</dbReference>
<evidence type="ECO:0000256" key="13">
    <source>
        <dbReference type="SAM" id="MobiDB-lite"/>
    </source>
</evidence>
<feature type="compositionally biased region" description="Polar residues" evidence="13">
    <location>
        <begin position="811"/>
        <end position="826"/>
    </location>
</feature>
<name>C1G8C9_PARBD</name>
<dbReference type="PANTHER" id="PTHR12603:SF0">
    <property type="entry name" value="CCR4-NOT TRANSCRIPTION COMPLEX SUBUNIT 4"/>
    <property type="match status" value="1"/>
</dbReference>
<dbReference type="GO" id="GO:0000956">
    <property type="term" value="P:nuclear-transcribed mRNA catabolic process"/>
    <property type="evidence" value="ECO:0007669"/>
    <property type="project" value="UniProtKB-ARBA"/>
</dbReference>
<evidence type="ECO:0000256" key="2">
    <source>
        <dbReference type="ARBA" id="ARBA00022491"/>
    </source>
</evidence>
<feature type="compositionally biased region" description="Low complexity" evidence="13">
    <location>
        <begin position="1472"/>
        <end position="1501"/>
    </location>
</feature>
<feature type="coiled-coil region" evidence="12">
    <location>
        <begin position="1528"/>
        <end position="1555"/>
    </location>
</feature>
<dbReference type="CDD" id="cd12438">
    <property type="entry name" value="RRM_CNOT4"/>
    <property type="match status" value="1"/>
</dbReference>
<dbReference type="GO" id="GO:0051254">
    <property type="term" value="P:positive regulation of RNA metabolic process"/>
    <property type="evidence" value="ECO:0007669"/>
    <property type="project" value="UniProtKB-ARBA"/>
</dbReference>
<dbReference type="STRING" id="502780.C1G8C9"/>
<organism evidence="15 16">
    <name type="scientific">Paracoccidioides brasiliensis (strain Pb18)</name>
    <dbReference type="NCBI Taxonomy" id="502780"/>
    <lineage>
        <taxon>Eukaryota</taxon>
        <taxon>Fungi</taxon>
        <taxon>Dikarya</taxon>
        <taxon>Ascomycota</taxon>
        <taxon>Pezizomycotina</taxon>
        <taxon>Eurotiomycetes</taxon>
        <taxon>Eurotiomycetidae</taxon>
        <taxon>Onygenales</taxon>
        <taxon>Ajellomycetaceae</taxon>
        <taxon>Paracoccidioides</taxon>
    </lineage>
</organism>
<dbReference type="VEuPathDB" id="FungiDB:PADG_03515"/>
<keyword evidence="2" id="KW-0678">Repressor</keyword>
<evidence type="ECO:0000256" key="12">
    <source>
        <dbReference type="SAM" id="Coils"/>
    </source>
</evidence>
<keyword evidence="6" id="KW-0694">RNA-binding</keyword>
<evidence type="ECO:0000256" key="6">
    <source>
        <dbReference type="ARBA" id="ARBA00022884"/>
    </source>
</evidence>
<proteinExistence type="predicted"/>
<feature type="compositionally biased region" description="Polar residues" evidence="13">
    <location>
        <begin position="1021"/>
        <end position="1033"/>
    </location>
</feature>
<dbReference type="Proteomes" id="UP000001628">
    <property type="component" value="Unassembled WGS sequence"/>
</dbReference>
<dbReference type="RefSeq" id="XP_010759073.1">
    <property type="nucleotide sequence ID" value="XM_010760771.1"/>
</dbReference>
<evidence type="ECO:0000256" key="1">
    <source>
        <dbReference type="ARBA" id="ARBA00004123"/>
    </source>
</evidence>
<reference evidence="15 16" key="1">
    <citation type="journal article" date="2011" name="PLoS Genet.">
        <title>Comparative genomic analysis of human fungal pathogens causing paracoccidioidomycosis.</title>
        <authorList>
            <person name="Desjardins C.A."/>
            <person name="Champion M.D."/>
            <person name="Holder J.W."/>
            <person name="Muszewska A."/>
            <person name="Goldberg J."/>
            <person name="Bailao A.M."/>
            <person name="Brigido M.M."/>
            <person name="Ferreira M.E."/>
            <person name="Garcia A.M."/>
            <person name="Grynberg M."/>
            <person name="Gujja S."/>
            <person name="Heiman D.I."/>
            <person name="Henn M.R."/>
            <person name="Kodira C.D."/>
            <person name="Leon-Narvaez H."/>
            <person name="Longo L.V."/>
            <person name="Ma L.J."/>
            <person name="Malavazi I."/>
            <person name="Matsuo A.L."/>
            <person name="Morais F.V."/>
            <person name="Pereira M."/>
            <person name="Rodriguez-Brito S."/>
            <person name="Sakthikumar S."/>
            <person name="Salem-Izacc S.M."/>
            <person name="Sykes S.M."/>
            <person name="Teixeira M.M."/>
            <person name="Vallejo M.C."/>
            <person name="Walter M.E."/>
            <person name="Yandava C."/>
            <person name="Young S."/>
            <person name="Zeng Q."/>
            <person name="Zucker J."/>
            <person name="Felipe M.S."/>
            <person name="Goldman G.H."/>
            <person name="Haas B.J."/>
            <person name="McEwen J.G."/>
            <person name="Nino-Vega G."/>
            <person name="Puccia R."/>
            <person name="San-Blas G."/>
            <person name="Soares C.M."/>
            <person name="Birren B.W."/>
            <person name="Cuomo C.A."/>
        </authorList>
    </citation>
    <scope>NUCLEOTIDE SEQUENCE [LARGE SCALE GENOMIC DNA]</scope>
    <source>
        <strain evidence="15 16">Pb18</strain>
    </source>
</reference>
<evidence type="ECO:0000256" key="3">
    <source>
        <dbReference type="ARBA" id="ARBA00022723"/>
    </source>
</evidence>
<dbReference type="EMBL" id="KN275960">
    <property type="protein sequence ID" value="EEH47431.2"/>
    <property type="molecule type" value="Genomic_DNA"/>
</dbReference>
<feature type="compositionally biased region" description="Polar residues" evidence="13">
    <location>
        <begin position="1502"/>
        <end position="1514"/>
    </location>
</feature>
<dbReference type="SUPFAM" id="SSF54928">
    <property type="entry name" value="RNA-binding domain, RBD"/>
    <property type="match status" value="1"/>
</dbReference>
<feature type="region of interest" description="Disordered" evidence="13">
    <location>
        <begin position="358"/>
        <end position="403"/>
    </location>
</feature>
<comment type="subcellular location">
    <subcellularLocation>
        <location evidence="1">Nucleus</location>
    </subcellularLocation>
</comment>
<dbReference type="InterPro" id="IPR035979">
    <property type="entry name" value="RBD_domain_sf"/>
</dbReference>
<dbReference type="InterPro" id="IPR012677">
    <property type="entry name" value="Nucleotide-bd_a/b_plait_sf"/>
</dbReference>
<feature type="compositionally biased region" description="Polar residues" evidence="13">
    <location>
        <begin position="514"/>
        <end position="532"/>
    </location>
</feature>
<dbReference type="Pfam" id="PF14570">
    <property type="entry name" value="zf-RING_4"/>
    <property type="match status" value="1"/>
</dbReference>
<feature type="compositionally biased region" description="Polar residues" evidence="13">
    <location>
        <begin position="1195"/>
        <end position="1206"/>
    </location>
</feature>
<keyword evidence="4 11" id="KW-0863">Zinc-finger</keyword>
<keyword evidence="16" id="KW-1185">Reference proteome</keyword>
<dbReference type="FunFam" id="3.30.70.330:FF:000257">
    <property type="entry name" value="CCR4-NOT core complex subunit Not4"/>
    <property type="match status" value="1"/>
</dbReference>
<feature type="compositionally biased region" description="Polar residues" evidence="13">
    <location>
        <begin position="304"/>
        <end position="321"/>
    </location>
</feature>
<feature type="region of interest" description="Disordered" evidence="13">
    <location>
        <begin position="229"/>
        <end position="346"/>
    </location>
</feature>
<keyword evidence="5" id="KW-0862">Zinc</keyword>
<evidence type="ECO:0000313" key="16">
    <source>
        <dbReference type="Proteomes" id="UP000001628"/>
    </source>
</evidence>
<dbReference type="FunFam" id="3.30.40.10:FF:000006">
    <property type="entry name" value="CCR4-NOT transcription complex subunit 4"/>
    <property type="match status" value="1"/>
</dbReference>
<feature type="region of interest" description="Disordered" evidence="13">
    <location>
        <begin position="754"/>
        <end position="1277"/>
    </location>
</feature>
<dbReference type="SMART" id="SM00361">
    <property type="entry name" value="RRM_1"/>
    <property type="match status" value="1"/>
</dbReference>
<feature type="compositionally biased region" description="Polar residues" evidence="13">
    <location>
        <begin position="1100"/>
        <end position="1115"/>
    </location>
</feature>
<gene>
    <name evidence="15" type="ORF">PADG_03515</name>
</gene>
<dbReference type="eggNOG" id="KOG2068">
    <property type="taxonomic scope" value="Eukaryota"/>
</dbReference>
<dbReference type="GO" id="GO:0005634">
    <property type="term" value="C:nucleus"/>
    <property type="evidence" value="ECO:0007669"/>
    <property type="project" value="UniProtKB-SubCell"/>
</dbReference>
<feature type="compositionally biased region" description="Polar residues" evidence="13">
    <location>
        <begin position="890"/>
        <end position="903"/>
    </location>
</feature>
<dbReference type="SUPFAM" id="SSF57850">
    <property type="entry name" value="RING/U-box"/>
    <property type="match status" value="1"/>
</dbReference>
<evidence type="ECO:0000313" key="15">
    <source>
        <dbReference type="EMBL" id="EEH47431.2"/>
    </source>
</evidence>
<evidence type="ECO:0000256" key="7">
    <source>
        <dbReference type="ARBA" id="ARBA00023015"/>
    </source>
</evidence>
<feature type="compositionally biased region" description="Polar residues" evidence="13">
    <location>
        <begin position="1042"/>
        <end position="1055"/>
    </location>
</feature>
<evidence type="ECO:0000256" key="11">
    <source>
        <dbReference type="PROSITE-ProRule" id="PRU00175"/>
    </source>
</evidence>
<dbReference type="GO" id="GO:0016567">
    <property type="term" value="P:protein ubiquitination"/>
    <property type="evidence" value="ECO:0007669"/>
    <property type="project" value="TreeGrafter"/>
</dbReference>
<dbReference type="InterPro" id="IPR039515">
    <property type="entry name" value="NOT4_mRING-HC-C4C4"/>
</dbReference>
<keyword evidence="7" id="KW-0805">Transcription regulation</keyword>
<keyword evidence="10" id="KW-0539">Nucleus</keyword>
<accession>C1G8C9</accession>
<feature type="compositionally biased region" description="Low complexity" evidence="13">
    <location>
        <begin position="1077"/>
        <end position="1093"/>
    </location>
</feature>
<dbReference type="InParanoid" id="C1G8C9"/>
<dbReference type="CDD" id="cd16618">
    <property type="entry name" value="mRING-HC-C4C4_CNOT4"/>
    <property type="match status" value="1"/>
</dbReference>
<dbReference type="InterPro" id="IPR034261">
    <property type="entry name" value="CNOT4_RRM"/>
</dbReference>
<evidence type="ECO:0000259" key="14">
    <source>
        <dbReference type="PROSITE" id="PS50089"/>
    </source>
</evidence>
<feature type="compositionally biased region" description="Basic and acidic residues" evidence="13">
    <location>
        <begin position="1237"/>
        <end position="1248"/>
    </location>
</feature>
<protein>
    <recommendedName>
        <fullName evidence="14">RING-type domain-containing protein</fullName>
    </recommendedName>
</protein>
<keyword evidence="9" id="KW-0804">Transcription</keyword>
<sequence length="1586" mass="170185">MSSRTQNDSVIDDDDESCPLCIEEFDLSDKNFKPCPCGYQICQFCYNNIKTHSEEGRCPNCRRVYDESTIQYRVPDADEFKADLALKHRKAAAAKKREAEKREIEASSRRNLAGVRVVQKNLVYVIGLNPTIRDENQLLQTLRGDQYFGQYGDIEKIVVSKAKPGGNPNQGIGVYVTFARKADATTCIAAVDGSPNGDRVLRAQYGTTKYCSSFLRNEQCNNRNCTFLHETGEDNDTFSRQDLSSMNTMSSQRVHPSGPSGPPPSTQSPYTYHAQPVRSATHPIQIPAGPQPMRRQNSKDEPGNRTNIDSSALPSSASWANRDSHVQRARRPSVAASQSTPSPKVASAVVNKIEDLKRTADSAPAPCQDSAREQTPTPAEASSSSTRAARTVSPPSPSAPSETTMLDDLVKAVNNPDFRFIFSSAGLTSEEIAYIENHPSLIDPYGGIKRRAMREKAEHERASQESENQMIVHSATNEEENLEGGSSQLGGEPEEIHSTSASGRSNREPLSAIQPPSQQTTSVNSAIGSPVSSGHQFHGINVAGRSLTPLQQQQLLLLKNAGGQHMGLMDQVHTGSGSNAFEHNVQVRAGLFQNQMPQMAGLQGHVRQSSRFSFVNDANAKNAANQRLVNQQTSTMQATTPNPLNAPTSQHGLGNHYFVSGVQGPPPGLKTAGTPPISGGGMFAQGHGFTSAMNSSLSLGAKQDSNPDLMRELMRGRSGTSGGGGIQAHEAAKSEFMFPFIQMHNTPPPLAPVSGLLSSLYGHHAGSHQDSGPQKQRKRGKKHRHANTSSGGGGVVDLADPSILQARMHQSAASATPGQGLYGSQGQDEDFPPLGPPTKPLDKRPFEGFRIASGSRASHGSLDSPFRSGTPVLPPGLPLPHGHPVASFGQDYSPSNSTPSSPKQVIIPPRTGFSTPIQKFKDVHTSAQPSPHRQPSPVIPSIPSLTRAAAEISSGSPKPKSTARNRRPSDTLTVKETTQDLNSEKAPAITNKSGKQPREPRSKPVPLMLKLSMPTPRDNIPSRTTTPNHSVSSIPALPNVASRPNTPLTGVSRASDSPIPRQARVLRVVDTSKSETHTSATAPTHSAASNSSAKQRSRRPSVSSTSLPGTPNNADSEYDFHTSASLSRASSPPPSRIGSAPVRTVTKSQLKKERKLKSKNAEVKKDEAIPSSAVTEEPVQAPIIGRKRKAKKAQTPATEQLSTANETDQEPAQAAKASKSKGQNKPEMSTQTNGPDKVTKESATKEKPTTASLAAADKENVEPWRSNNTTGQLMADSEASGVPIKDLFLERTSPLPVLLAQLHQSGDLDLNTHPIFNPPNLNQRSDLKCTADDYDILKKPIHLAEEHRTKLLQGEPIHINEDSDLLKYRCLVTPTGCVLRHLSVEEENRYLELEKSLTAAWESLQEYPALTVTEPDMTNRGGGLDALFATPEKFNIRWIDGAPENGLLSGSAKTSAISSMPSPPPFTPNGYSAASAADANEPARAAGAAAPASAGAAGATPRSSTVPKSTTSGSHLGVGLEELMSMSDEELRNMIEEAQRELESSRKEVDMVDKKVLTLVKRNKKLVQQALSAAIEFVGSASDIVL</sequence>
<dbReference type="OMA" id="CLITPRG"/>
<dbReference type="GO" id="GO:0008270">
    <property type="term" value="F:zinc ion binding"/>
    <property type="evidence" value="ECO:0007669"/>
    <property type="project" value="UniProtKB-KW"/>
</dbReference>
<dbReference type="InterPro" id="IPR013083">
    <property type="entry name" value="Znf_RING/FYVE/PHD"/>
</dbReference>
<keyword evidence="8 12" id="KW-0175">Coiled coil</keyword>
<feature type="domain" description="RING-type" evidence="14">
    <location>
        <begin position="18"/>
        <end position="62"/>
    </location>
</feature>
<dbReference type="PANTHER" id="PTHR12603">
    <property type="entry name" value="CCR4-NOT TRANSCRIPTION COMPLEX RELATED"/>
    <property type="match status" value="1"/>
</dbReference>
<feature type="compositionally biased region" description="Polar residues" evidence="13">
    <location>
        <begin position="238"/>
        <end position="254"/>
    </location>
</feature>
<feature type="region of interest" description="Disordered" evidence="13">
    <location>
        <begin position="477"/>
        <end position="532"/>
    </location>
</feature>
<dbReference type="GO" id="GO:0030015">
    <property type="term" value="C:CCR4-NOT core complex"/>
    <property type="evidence" value="ECO:0007669"/>
    <property type="project" value="UniProtKB-ARBA"/>
</dbReference>
<dbReference type="InterPro" id="IPR039780">
    <property type="entry name" value="Mot2"/>
</dbReference>
<dbReference type="Gene3D" id="3.30.40.10">
    <property type="entry name" value="Zinc/RING finger domain, C3HC4 (zinc finger)"/>
    <property type="match status" value="1"/>
</dbReference>
<dbReference type="KEGG" id="pbn:PADG_03515"/>